<organism evidence="1 3">
    <name type="scientific">Anaerobacillus isosaccharinicus</name>
    <dbReference type="NCBI Taxonomy" id="1532552"/>
    <lineage>
        <taxon>Bacteria</taxon>
        <taxon>Bacillati</taxon>
        <taxon>Bacillota</taxon>
        <taxon>Bacilli</taxon>
        <taxon>Bacillales</taxon>
        <taxon>Bacillaceae</taxon>
        <taxon>Anaerobacillus</taxon>
    </lineage>
</organism>
<keyword evidence="3" id="KW-1185">Reference proteome</keyword>
<evidence type="ECO:0000313" key="1">
    <source>
        <dbReference type="EMBL" id="OIJ13381.1"/>
    </source>
</evidence>
<dbReference type="OrthoDB" id="1645729at2"/>
<evidence type="ECO:0008006" key="4">
    <source>
        <dbReference type="Google" id="ProtNLM"/>
    </source>
</evidence>
<dbReference type="RefSeq" id="WP_071317636.1">
    <property type="nucleotide sequence ID" value="NZ_CP063356.2"/>
</dbReference>
<reference evidence="1 3" key="1">
    <citation type="submission" date="2016-10" db="EMBL/GenBank/DDBJ databases">
        <title>Draft genome sequences of four alkaliphilic bacteria belonging to the Anaerobacillus genus.</title>
        <authorList>
            <person name="Bassil N.M."/>
            <person name="Lloyd J.R."/>
        </authorList>
    </citation>
    <scope>NUCLEOTIDE SEQUENCE [LARGE SCALE GENOMIC DNA]</scope>
    <source>
        <strain evidence="1 3">NB2006</strain>
    </source>
</reference>
<protein>
    <recommendedName>
        <fullName evidence="4">FeS cluster biogenesis domain-containing protein</fullName>
    </recommendedName>
</protein>
<gene>
    <name evidence="2" type="ORF">AWH56_002280</name>
    <name evidence="1" type="ORF">AWH56_13845</name>
</gene>
<proteinExistence type="predicted"/>
<dbReference type="EMBL" id="LQXD01000124">
    <property type="protein sequence ID" value="OIJ13381.1"/>
    <property type="molecule type" value="Genomic_DNA"/>
</dbReference>
<reference evidence="2 3" key="3">
    <citation type="journal article" date="2019" name="Int. J. Syst. Evol. Microbiol.">
        <title>Anaerobacillus isosaccharinicus sp. nov., an alkaliphilic bacterium which degrades isosaccharinic acid.</title>
        <authorList>
            <person name="Bassil N.M."/>
            <person name="Lloyd J.R."/>
        </authorList>
    </citation>
    <scope>NUCLEOTIDE SEQUENCE [LARGE SCALE GENOMIC DNA]</scope>
    <source>
        <strain evidence="2 3">NB2006</strain>
    </source>
</reference>
<evidence type="ECO:0000313" key="2">
    <source>
        <dbReference type="EMBL" id="QOY36529.1"/>
    </source>
</evidence>
<sequence>MVFEISQSAAEFYKNEFVLGNNEAVRLFVRGAEGFFIGVEKDLLEKESHIIEKNGVKFFITENDQWHFEGKTLDFDPKTESMILS</sequence>
<dbReference type="SUPFAM" id="SSF89360">
    <property type="entry name" value="HesB-like domain"/>
    <property type="match status" value="1"/>
</dbReference>
<evidence type="ECO:0000313" key="3">
    <source>
        <dbReference type="Proteomes" id="UP000180175"/>
    </source>
</evidence>
<dbReference type="EMBL" id="CP063356">
    <property type="protein sequence ID" value="QOY36529.1"/>
    <property type="molecule type" value="Genomic_DNA"/>
</dbReference>
<dbReference type="InterPro" id="IPR035903">
    <property type="entry name" value="HesB-like_dom_sf"/>
</dbReference>
<dbReference type="AlphaFoldDB" id="A0A1S2LLP4"/>
<dbReference type="Proteomes" id="UP000180175">
    <property type="component" value="Chromosome"/>
</dbReference>
<reference evidence="2 3" key="2">
    <citation type="journal article" date="2017" name="Genome Announc.">
        <title>Draft Genome Sequences of Four Alkaliphilic Bacteria Belonging to the Anaerobacillus Genus.</title>
        <authorList>
            <person name="Bassil N.M."/>
            <person name="Lloyd J.R."/>
        </authorList>
    </citation>
    <scope>NUCLEOTIDE SEQUENCE [LARGE SCALE GENOMIC DNA]</scope>
    <source>
        <strain evidence="2 3">NB2006</strain>
    </source>
</reference>
<dbReference type="KEGG" id="aia:AWH56_002280"/>
<reference evidence="2" key="4">
    <citation type="submission" date="2020-10" db="EMBL/GenBank/DDBJ databases">
        <authorList>
            <person name="Bassil N.M."/>
            <person name="Lloyd J.R."/>
        </authorList>
    </citation>
    <scope>NUCLEOTIDE SEQUENCE</scope>
    <source>
        <strain evidence="2">NB2006</strain>
    </source>
</reference>
<name>A0A1S2LLP4_9BACI</name>
<accession>A0A1S2LLP4</accession>